<sequence length="90" mass="9436">MLAAGPQMAAPGVRGHVGVAEDAVRAGRVPGLLLQSADLLAQRGVGDAETGGGMTEVWFLGEHEEGAQLRQRVFRAVPVPRDISSSRSPY</sequence>
<keyword evidence="2" id="KW-1185">Reference proteome</keyword>
<evidence type="ECO:0000313" key="2">
    <source>
        <dbReference type="Proteomes" id="UP000035366"/>
    </source>
</evidence>
<reference evidence="1 2" key="1">
    <citation type="journal article" date="2015" name="ISME J.">
        <title>Draft Genome Sequence of Streptomyces incarnatus NRRL8089, which Produces the Nucleoside Antibiotic Sinefungin.</title>
        <authorList>
            <person name="Oshima K."/>
            <person name="Hattori M."/>
            <person name="Shimizu H."/>
            <person name="Fukuda K."/>
            <person name="Nemoto M."/>
            <person name="Inagaki K."/>
            <person name="Tamura T."/>
        </authorList>
    </citation>
    <scope>NUCLEOTIDE SEQUENCE [LARGE SCALE GENOMIC DNA]</scope>
    <source>
        <strain evidence="1 2">NRRL 8089</strain>
    </source>
</reference>
<dbReference type="Proteomes" id="UP000035366">
    <property type="component" value="Chromosome"/>
</dbReference>
<gene>
    <name evidence="1" type="ORF">ABB07_01995</name>
</gene>
<protein>
    <submittedName>
        <fullName evidence="1">Uncharacterized protein</fullName>
    </submittedName>
</protein>
<evidence type="ECO:0000313" key="1">
    <source>
        <dbReference type="EMBL" id="AKJ08845.1"/>
    </source>
</evidence>
<organism evidence="1 2">
    <name type="scientific">Streptomyces incarnatus</name>
    <dbReference type="NCBI Taxonomy" id="665007"/>
    <lineage>
        <taxon>Bacteria</taxon>
        <taxon>Bacillati</taxon>
        <taxon>Actinomycetota</taxon>
        <taxon>Actinomycetes</taxon>
        <taxon>Kitasatosporales</taxon>
        <taxon>Streptomycetaceae</taxon>
        <taxon>Streptomyces</taxon>
    </lineage>
</organism>
<proteinExistence type="predicted"/>
<dbReference type="EMBL" id="CP011497">
    <property type="protein sequence ID" value="AKJ08845.1"/>
    <property type="molecule type" value="Genomic_DNA"/>
</dbReference>
<accession>A0ABM5TDF6</accession>
<name>A0ABM5TDF6_9ACTN</name>